<dbReference type="EMBL" id="NFJX01000008">
    <property type="protein sequence ID" value="OUP18945.1"/>
    <property type="molecule type" value="Genomic_DNA"/>
</dbReference>
<dbReference type="CDD" id="cd13121">
    <property type="entry name" value="BF2867_like_C"/>
    <property type="match status" value="1"/>
</dbReference>
<name>A0A1Y4IF38_PARDI</name>
<sequence>MRKLINYKLLFLCPFLLAACSNENDLTPSITPSSQPDAIELGITAGVTLTKSAVTANTGLTGGIAVYAGLNGSASGTDVDPYTSTLKNNYAIYTGSTEAWTNSSTTDKIYLTSQTATIFAHYPAYRPAGSSDDSGALVTSAGTVLKASESSNKVSASSTVDISVFPGKTTLTTTNYLNPSTNNAEKVWQSSSWTDNTGNTNNIISAPGEVDYMWGSGTSATNQPVTSNGRATGNSGHNGSVALKMNHALAMVSFRIYNDGTYKNTGKLTKIQLKNKNSNTDLDNGGTTPKMKISDGTITAGNTPTAVTYTRFIDDDGSGTPSGYTLVKIGSADAEGVVSSTSGTSTGGKAEAAAASSKFSIMVLPVSSKASQNVEVVFTIDGADYPVALGASSNDLTWEKGKNYLYTAKLSGKELSITSVTVAEWASGTGNDNLEVN</sequence>
<dbReference type="CDD" id="cd13120">
    <property type="entry name" value="BF2867_like_N"/>
    <property type="match status" value="1"/>
</dbReference>
<dbReference type="Pfam" id="PF13149">
    <property type="entry name" value="Mfa_like_1"/>
    <property type="match status" value="1"/>
</dbReference>
<feature type="signal peptide" evidence="2">
    <location>
        <begin position="1"/>
        <end position="18"/>
    </location>
</feature>
<feature type="chain" id="PRO_5012395888" description="Fimbrillin family protein" evidence="2">
    <location>
        <begin position="19"/>
        <end position="437"/>
    </location>
</feature>
<dbReference type="Gene3D" id="2.60.40.2620">
    <property type="entry name" value="Fimbrillin-like"/>
    <property type="match status" value="1"/>
</dbReference>
<dbReference type="RefSeq" id="WP_087344593.1">
    <property type="nucleotide sequence ID" value="NZ_NFJX01000008.1"/>
</dbReference>
<comment type="caution">
    <text evidence="3">The sequence shown here is derived from an EMBL/GenBank/DDBJ whole genome shotgun (WGS) entry which is preliminary data.</text>
</comment>
<evidence type="ECO:0000256" key="2">
    <source>
        <dbReference type="SAM" id="SignalP"/>
    </source>
</evidence>
<dbReference type="InterPro" id="IPR042278">
    <property type="entry name" value="Mfa-like_1_N"/>
</dbReference>
<feature type="region of interest" description="Disordered" evidence="1">
    <location>
        <begin position="279"/>
        <end position="299"/>
    </location>
</feature>
<dbReference type="PROSITE" id="PS51257">
    <property type="entry name" value="PROKAR_LIPOPROTEIN"/>
    <property type="match status" value="1"/>
</dbReference>
<organism evidence="3 4">
    <name type="scientific">Parabacteroides distasonis</name>
    <dbReference type="NCBI Taxonomy" id="823"/>
    <lineage>
        <taxon>Bacteria</taxon>
        <taxon>Pseudomonadati</taxon>
        <taxon>Bacteroidota</taxon>
        <taxon>Bacteroidia</taxon>
        <taxon>Bacteroidales</taxon>
        <taxon>Tannerellaceae</taxon>
        <taxon>Parabacteroides</taxon>
    </lineage>
</organism>
<dbReference type="Gene3D" id="2.60.40.2630">
    <property type="match status" value="1"/>
</dbReference>
<dbReference type="InterPro" id="IPR025049">
    <property type="entry name" value="Mfa-like_1"/>
</dbReference>
<gene>
    <name evidence="3" type="ORF">B5F32_11035</name>
</gene>
<accession>A0A1Y4IF38</accession>
<evidence type="ECO:0000313" key="3">
    <source>
        <dbReference type="EMBL" id="OUP18945.1"/>
    </source>
</evidence>
<dbReference type="AlphaFoldDB" id="A0A1Y4IF38"/>
<evidence type="ECO:0000256" key="1">
    <source>
        <dbReference type="SAM" id="MobiDB-lite"/>
    </source>
</evidence>
<protein>
    <recommendedName>
        <fullName evidence="5">Fimbrillin family protein</fullName>
    </recommendedName>
</protein>
<keyword evidence="2" id="KW-0732">Signal</keyword>
<reference evidence="4" key="1">
    <citation type="submission" date="2017-04" db="EMBL/GenBank/DDBJ databases">
        <title>Function of individual gut microbiota members based on whole genome sequencing of pure cultures obtained from chicken caecum.</title>
        <authorList>
            <person name="Medvecky M."/>
            <person name="Cejkova D."/>
            <person name="Polansky O."/>
            <person name="Karasova D."/>
            <person name="Kubasova T."/>
            <person name="Cizek A."/>
            <person name="Rychlik I."/>
        </authorList>
    </citation>
    <scope>NUCLEOTIDE SEQUENCE [LARGE SCALE GENOMIC DNA]</scope>
    <source>
        <strain evidence="4">An199</strain>
    </source>
</reference>
<proteinExistence type="predicted"/>
<evidence type="ECO:0000313" key="4">
    <source>
        <dbReference type="Proteomes" id="UP000195950"/>
    </source>
</evidence>
<dbReference type="Proteomes" id="UP000195950">
    <property type="component" value="Unassembled WGS sequence"/>
</dbReference>
<evidence type="ECO:0008006" key="5">
    <source>
        <dbReference type="Google" id="ProtNLM"/>
    </source>
</evidence>